<organism evidence="2 3">
    <name type="scientific">Gemmata massiliana</name>
    <dbReference type="NCBI Taxonomy" id="1210884"/>
    <lineage>
        <taxon>Bacteria</taxon>
        <taxon>Pseudomonadati</taxon>
        <taxon>Planctomycetota</taxon>
        <taxon>Planctomycetia</taxon>
        <taxon>Gemmatales</taxon>
        <taxon>Gemmataceae</taxon>
        <taxon>Gemmata</taxon>
    </lineage>
</organism>
<proteinExistence type="predicted"/>
<dbReference type="AlphaFoldDB" id="A0A6P2D7B9"/>
<protein>
    <submittedName>
        <fullName evidence="2">Marine sediment metagenome DNA, contig: S01H1_L03234</fullName>
    </submittedName>
</protein>
<evidence type="ECO:0000313" key="2">
    <source>
        <dbReference type="EMBL" id="VTR96044.1"/>
    </source>
</evidence>
<dbReference type="Proteomes" id="UP000464178">
    <property type="component" value="Chromosome"/>
</dbReference>
<dbReference type="KEGG" id="gms:SOIL9_16700"/>
<evidence type="ECO:0000256" key="1">
    <source>
        <dbReference type="SAM" id="MobiDB-lite"/>
    </source>
</evidence>
<name>A0A6P2D7B9_9BACT</name>
<feature type="region of interest" description="Disordered" evidence="1">
    <location>
        <begin position="46"/>
        <end position="82"/>
    </location>
</feature>
<evidence type="ECO:0000313" key="3">
    <source>
        <dbReference type="Proteomes" id="UP000464178"/>
    </source>
</evidence>
<sequence length="164" mass="18032">MAFDFSFEALKDGFFDTKAVMDAAMKEYRKTAGRFGAFTRTRMKSSLRYKPGKSRPGEPPHVHRSRSKYTRPKKATDGTTVRRQVSPLKELIFFAFDKETESVVIGPVKFGGADAKVPGLLEKGGSGTFKASRTGERKRGSWSARPFVKPAGDAEAASGKFLKG</sequence>
<dbReference type="RefSeq" id="WP_162670384.1">
    <property type="nucleotide sequence ID" value="NZ_LR593886.1"/>
</dbReference>
<feature type="compositionally biased region" description="Basic residues" evidence="1">
    <location>
        <begin position="62"/>
        <end position="73"/>
    </location>
</feature>
<accession>A0A6P2D7B9</accession>
<dbReference type="EMBL" id="LR593886">
    <property type="protein sequence ID" value="VTR96044.1"/>
    <property type="molecule type" value="Genomic_DNA"/>
</dbReference>
<feature type="region of interest" description="Disordered" evidence="1">
    <location>
        <begin position="124"/>
        <end position="164"/>
    </location>
</feature>
<keyword evidence="3" id="KW-1185">Reference proteome</keyword>
<reference evidence="2 3" key="1">
    <citation type="submission" date="2019-05" db="EMBL/GenBank/DDBJ databases">
        <authorList>
            <consortium name="Science for Life Laboratories"/>
        </authorList>
    </citation>
    <scope>NUCLEOTIDE SEQUENCE [LARGE SCALE GENOMIC DNA]</scope>
    <source>
        <strain evidence="2">Soil9</strain>
    </source>
</reference>
<gene>
    <name evidence="2" type="ORF">SOIL9_16700</name>
</gene>